<dbReference type="SMART" id="SM00866">
    <property type="entry name" value="UTRA"/>
    <property type="match status" value="1"/>
</dbReference>
<keyword evidence="2" id="KW-0805">Transcription regulation</keyword>
<name>A0A0R2KP28_LACAM</name>
<dbReference type="Pfam" id="PF00392">
    <property type="entry name" value="GntR"/>
    <property type="match status" value="1"/>
</dbReference>
<dbReference type="SMART" id="SM00345">
    <property type="entry name" value="HTH_GNTR"/>
    <property type="match status" value="1"/>
</dbReference>
<comment type="caution">
    <text evidence="6">The sequence shown here is derived from an EMBL/GenBank/DDBJ whole genome shotgun (WGS) entry which is preliminary data.</text>
</comment>
<dbReference type="Gene3D" id="1.10.10.10">
    <property type="entry name" value="Winged helix-like DNA-binding domain superfamily/Winged helix DNA-binding domain"/>
    <property type="match status" value="1"/>
</dbReference>
<dbReference type="PROSITE" id="PS50949">
    <property type="entry name" value="HTH_GNTR"/>
    <property type="match status" value="1"/>
</dbReference>
<dbReference type="Pfam" id="PF07702">
    <property type="entry name" value="UTRA"/>
    <property type="match status" value="1"/>
</dbReference>
<keyword evidence="1" id="KW-0678">Repressor</keyword>
<evidence type="ECO:0000256" key="4">
    <source>
        <dbReference type="ARBA" id="ARBA00023163"/>
    </source>
</evidence>
<dbReference type="PANTHER" id="PTHR44846:SF5">
    <property type="entry name" value="HTH-TYPE TRANSCRIPTIONAL REGULATOR GMUR"/>
    <property type="match status" value="1"/>
</dbReference>
<dbReference type="AlphaFoldDB" id="A0A0R2KP28"/>
<dbReference type="InterPro" id="IPR028978">
    <property type="entry name" value="Chorismate_lyase_/UTRA_dom_sf"/>
</dbReference>
<dbReference type="InterPro" id="IPR036390">
    <property type="entry name" value="WH_DNA-bd_sf"/>
</dbReference>
<reference evidence="6 7" key="1">
    <citation type="journal article" date="2015" name="Genome Announc.">
        <title>Expanding the biotechnology potential of lactobacilli through comparative genomics of 213 strains and associated genera.</title>
        <authorList>
            <person name="Sun Z."/>
            <person name="Harris H.M."/>
            <person name="McCann A."/>
            <person name="Guo C."/>
            <person name="Argimon S."/>
            <person name="Zhang W."/>
            <person name="Yang X."/>
            <person name="Jeffery I.B."/>
            <person name="Cooney J.C."/>
            <person name="Kagawa T.F."/>
            <person name="Liu W."/>
            <person name="Song Y."/>
            <person name="Salvetti E."/>
            <person name="Wrobel A."/>
            <person name="Rasinkangas P."/>
            <person name="Parkhill J."/>
            <person name="Rea M.C."/>
            <person name="O'Sullivan O."/>
            <person name="Ritari J."/>
            <person name="Douillard F.P."/>
            <person name="Paul Ross R."/>
            <person name="Yang R."/>
            <person name="Briner A.E."/>
            <person name="Felis G.E."/>
            <person name="de Vos W.M."/>
            <person name="Barrangou R."/>
            <person name="Klaenhammer T.R."/>
            <person name="Caufield P.W."/>
            <person name="Cui Y."/>
            <person name="Zhang H."/>
            <person name="O'Toole P.W."/>
        </authorList>
    </citation>
    <scope>NUCLEOTIDE SEQUENCE [LARGE SCALE GENOMIC DNA]</scope>
    <source>
        <strain evidence="6 7">DSM 16698</strain>
    </source>
</reference>
<protein>
    <submittedName>
        <fullName evidence="6">Transcriptional regulator</fullName>
    </submittedName>
</protein>
<gene>
    <name evidence="6" type="ORF">IV44_GL001101</name>
</gene>
<evidence type="ECO:0000313" key="6">
    <source>
        <dbReference type="EMBL" id="KRN89205.1"/>
    </source>
</evidence>
<dbReference type="GO" id="GO:0003700">
    <property type="term" value="F:DNA-binding transcription factor activity"/>
    <property type="evidence" value="ECO:0007669"/>
    <property type="project" value="InterPro"/>
</dbReference>
<keyword evidence="3" id="KW-0238">DNA-binding</keyword>
<keyword evidence="4" id="KW-0804">Transcription</keyword>
<dbReference type="InterPro" id="IPR036388">
    <property type="entry name" value="WH-like_DNA-bd_sf"/>
</dbReference>
<sequence length="240" mass="28096">MAKAKYLEVANELRKRIEQGIYNKQEPLPDQETFAQEFNVSRLTVKKAFDGLERQGLVYKQSGLGTFVTGEIPIKEKVDAPANAFIGLRNQMGKDAIKSQIIHFSVEFPGEQMQKNLEIKKTEPIYNIVRLRLYNDKPLTLEHTYMPVKLVPDLDENILHKSIYDYIHKNLNLKFGHAYRKIRAIKADEYDQKYLNAKEDDPILELEQIIWLTNGQPIEYSISKNRYDTRDYVLLDNNRF</sequence>
<proteinExistence type="predicted"/>
<dbReference type="GO" id="GO:0003677">
    <property type="term" value="F:DNA binding"/>
    <property type="evidence" value="ECO:0007669"/>
    <property type="project" value="UniProtKB-KW"/>
</dbReference>
<feature type="domain" description="HTH gntR-type" evidence="5">
    <location>
        <begin position="3"/>
        <end position="71"/>
    </location>
</feature>
<dbReference type="InterPro" id="IPR050679">
    <property type="entry name" value="Bact_HTH_transcr_reg"/>
</dbReference>
<evidence type="ECO:0000256" key="3">
    <source>
        <dbReference type="ARBA" id="ARBA00023125"/>
    </source>
</evidence>
<evidence type="ECO:0000256" key="2">
    <source>
        <dbReference type="ARBA" id="ARBA00023015"/>
    </source>
</evidence>
<dbReference type="CDD" id="cd07377">
    <property type="entry name" value="WHTH_GntR"/>
    <property type="match status" value="1"/>
</dbReference>
<organism evidence="6 7">
    <name type="scientific">Lactobacillus amylovorus subsp. animalium DSM 16698</name>
    <dbReference type="NCBI Taxonomy" id="695563"/>
    <lineage>
        <taxon>Bacteria</taxon>
        <taxon>Bacillati</taxon>
        <taxon>Bacillota</taxon>
        <taxon>Bacilli</taxon>
        <taxon>Lactobacillales</taxon>
        <taxon>Lactobacillaceae</taxon>
        <taxon>Lactobacillus</taxon>
        <taxon>Lactobacillus amylovorus subsp. animalium</taxon>
    </lineage>
</organism>
<dbReference type="SUPFAM" id="SSF46785">
    <property type="entry name" value="Winged helix' DNA-binding domain"/>
    <property type="match status" value="1"/>
</dbReference>
<dbReference type="EMBL" id="JQBQ01000036">
    <property type="protein sequence ID" value="KRN89205.1"/>
    <property type="molecule type" value="Genomic_DNA"/>
</dbReference>
<dbReference type="PATRIC" id="fig|695563.3.peg.1154"/>
<dbReference type="FunFam" id="3.40.1410.10:FF:000008">
    <property type="entry name" value="Transcriptional regulator, GntR family"/>
    <property type="match status" value="1"/>
</dbReference>
<dbReference type="RefSeq" id="WP_056985671.1">
    <property type="nucleotide sequence ID" value="NZ_JQBQ01000036.1"/>
</dbReference>
<dbReference type="InterPro" id="IPR011663">
    <property type="entry name" value="UTRA"/>
</dbReference>
<dbReference type="GO" id="GO:0045892">
    <property type="term" value="P:negative regulation of DNA-templated transcription"/>
    <property type="evidence" value="ECO:0007669"/>
    <property type="project" value="TreeGrafter"/>
</dbReference>
<dbReference type="PANTHER" id="PTHR44846">
    <property type="entry name" value="MANNOSYL-D-GLYCERATE TRANSPORT/METABOLISM SYSTEM REPRESSOR MNGR-RELATED"/>
    <property type="match status" value="1"/>
</dbReference>
<accession>A0A0R2KP28</accession>
<evidence type="ECO:0000259" key="5">
    <source>
        <dbReference type="PROSITE" id="PS50949"/>
    </source>
</evidence>
<dbReference type="InterPro" id="IPR000524">
    <property type="entry name" value="Tscrpt_reg_HTH_GntR"/>
</dbReference>
<dbReference type="SUPFAM" id="SSF64288">
    <property type="entry name" value="Chorismate lyase-like"/>
    <property type="match status" value="1"/>
</dbReference>
<dbReference type="PRINTS" id="PR00035">
    <property type="entry name" value="HTHGNTR"/>
</dbReference>
<dbReference type="Gene3D" id="3.40.1410.10">
    <property type="entry name" value="Chorismate lyase-like"/>
    <property type="match status" value="1"/>
</dbReference>
<dbReference type="Proteomes" id="UP000051529">
    <property type="component" value="Unassembled WGS sequence"/>
</dbReference>
<evidence type="ECO:0000313" key="7">
    <source>
        <dbReference type="Proteomes" id="UP000051529"/>
    </source>
</evidence>
<evidence type="ECO:0000256" key="1">
    <source>
        <dbReference type="ARBA" id="ARBA00022491"/>
    </source>
</evidence>